<dbReference type="PROSITE" id="PS51387">
    <property type="entry name" value="FAD_PCMH"/>
    <property type="match status" value="1"/>
</dbReference>
<evidence type="ECO:0000313" key="10">
    <source>
        <dbReference type="EMBL" id="KNX36496.1"/>
    </source>
</evidence>
<sequence>MTSDLVADLRAAGLRDVLADSTTRAAYSSDASLYRLVPQVVVRPYDRDEVLAAVAVARQHGVPLTSRGGGTSIAGNAVGRGIVLDFSRHMNQVISLDRASASAVVQPGTVHATLQKQALAAGLRYGPDPSSHTRCTIGGMIGNNACGNRALGYGKTGDNLLGAELITAAGEVLRTTVGTPRADVVASSPVWAGLDEITGRHLSTIRTELGRFGRQVSGYAAQHLLPENDFDVTRLLAGSEGTLGVLTEATVRLVTEPAERLLVVLGFPDIASAGDASPHMLEFGPVAVEGLDRRIVDILLARRGPAAVPELSRGDGWLLIELAGDDAGEVAARAQRLAAAAGALEARVVTDKAEAATLWRVREDGAGLSGRSPRDRPAHAGWEDAAVPPERLGAYLRDFDALLEQHDLTGLPYGHFGDGCLHIRIDFPLEKPSGSEAFGQFLRESAALVASYGGSLSGEHGDGRARSELLPTMYSPEALALFAEIKHHFDPDNLLNPGVLVDPDPATADLRVPQAKPVRTPLALSLIHDRGDFTEAVHRCTGVGKCRADNTATGGVMCPSYLATGEEKDSTRGRARVLQEMVNGSLVKGWDAPEVHEALDLCLSCKGCASDCPTGIDMATYKSEVLHQTYKRKVRPRSHYALGQLPRWVRMGSRMPKAVNAMFKVGDRLSALKKVAGVDPRRSIPEMAPQTFRAWAKANGVATFDRSAITDRQVVLMADTFTDHFSPEVGQAAVRVLRAAGYDPVLDPPGCCGLTWITTGQLDAARRILGDTIAGLYDAAAAGVPVVGLEPSCTAVLRSDAIELFDAAGGEAAERARTVAGAVRTLAELLTADPDWAPPSLAGEKVIAQPHCHHHAIMSWTPDAALLKKSGADVQRLGGCCGLAGNFGVELGHYEVSVKVAEHSLLPALRDDADGSATLLADGFSCRTQVADLTERRGVHLAQLLDPDRIAGES</sequence>
<keyword evidence="4" id="KW-0274">FAD</keyword>
<feature type="domain" description="FAD-binding PCMH-type" evidence="9">
    <location>
        <begin position="34"/>
        <end position="256"/>
    </location>
</feature>
<dbReference type="PANTHER" id="PTHR11748">
    <property type="entry name" value="D-LACTATE DEHYDROGENASE"/>
    <property type="match status" value="1"/>
</dbReference>
<dbReference type="InterPro" id="IPR016169">
    <property type="entry name" value="FAD-bd_PCMH_sub2"/>
</dbReference>
<dbReference type="GO" id="GO:0051536">
    <property type="term" value="F:iron-sulfur cluster binding"/>
    <property type="evidence" value="ECO:0007669"/>
    <property type="project" value="UniProtKB-KW"/>
</dbReference>
<evidence type="ECO:0000256" key="3">
    <source>
        <dbReference type="ARBA" id="ARBA00022723"/>
    </source>
</evidence>
<dbReference type="InterPro" id="IPR016166">
    <property type="entry name" value="FAD-bd_PCMH"/>
</dbReference>
<protein>
    <submittedName>
        <fullName evidence="10">Oxidoreductase</fullName>
    </submittedName>
</protein>
<dbReference type="InterPro" id="IPR017896">
    <property type="entry name" value="4Fe4S_Fe-S-bd"/>
</dbReference>
<feature type="domain" description="4Fe-4S ferredoxin-type" evidence="8">
    <location>
        <begin position="591"/>
        <end position="621"/>
    </location>
</feature>
<evidence type="ECO:0000256" key="6">
    <source>
        <dbReference type="ARBA" id="ARBA00023004"/>
    </source>
</evidence>
<dbReference type="Gene3D" id="3.30.465.10">
    <property type="match status" value="1"/>
</dbReference>
<organism evidence="10 11">
    <name type="scientific">Luteipulveratus halotolerans</name>
    <dbReference type="NCBI Taxonomy" id="1631356"/>
    <lineage>
        <taxon>Bacteria</taxon>
        <taxon>Bacillati</taxon>
        <taxon>Actinomycetota</taxon>
        <taxon>Actinomycetes</taxon>
        <taxon>Micrococcales</taxon>
        <taxon>Dermacoccaceae</taxon>
        <taxon>Luteipulveratus</taxon>
    </lineage>
</organism>
<dbReference type="AlphaFoldDB" id="A0A0L6CF88"/>
<dbReference type="InterPro" id="IPR016164">
    <property type="entry name" value="FAD-linked_Oxase-like_C"/>
</dbReference>
<keyword evidence="2" id="KW-0285">Flavoprotein</keyword>
<comment type="caution">
    <text evidence="10">The sequence shown here is derived from an EMBL/GenBank/DDBJ whole genome shotgun (WGS) entry which is preliminary data.</text>
</comment>
<dbReference type="GO" id="GO:0008720">
    <property type="term" value="F:D-lactate dehydrogenase (NAD+) activity"/>
    <property type="evidence" value="ECO:0007669"/>
    <property type="project" value="TreeGrafter"/>
</dbReference>
<dbReference type="Gene3D" id="3.30.70.2740">
    <property type="match status" value="1"/>
</dbReference>
<keyword evidence="11" id="KW-1185">Reference proteome</keyword>
<dbReference type="InterPro" id="IPR006094">
    <property type="entry name" value="Oxid_FAD_bind_N"/>
</dbReference>
<dbReference type="GO" id="GO:0004458">
    <property type="term" value="F:D-lactate dehydrogenase (cytochrome) activity"/>
    <property type="evidence" value="ECO:0007669"/>
    <property type="project" value="TreeGrafter"/>
</dbReference>
<keyword evidence="6" id="KW-0408">Iron</keyword>
<keyword evidence="7" id="KW-0411">Iron-sulfur</keyword>
<keyword evidence="3" id="KW-0479">Metal-binding</keyword>
<dbReference type="InterPro" id="IPR036318">
    <property type="entry name" value="FAD-bd_PCMH-like_sf"/>
</dbReference>
<dbReference type="GO" id="GO:1903457">
    <property type="term" value="P:lactate catabolic process"/>
    <property type="evidence" value="ECO:0007669"/>
    <property type="project" value="TreeGrafter"/>
</dbReference>
<accession>A0A0L6CF88</accession>
<dbReference type="SUPFAM" id="SSF46548">
    <property type="entry name" value="alpha-helical ferredoxin"/>
    <property type="match status" value="1"/>
</dbReference>
<keyword evidence="5" id="KW-0560">Oxidoreductase</keyword>
<dbReference type="GO" id="GO:0046872">
    <property type="term" value="F:metal ion binding"/>
    <property type="evidence" value="ECO:0007669"/>
    <property type="project" value="UniProtKB-KW"/>
</dbReference>
<name>A0A0L6CF88_9MICO</name>
<evidence type="ECO:0000256" key="2">
    <source>
        <dbReference type="ARBA" id="ARBA00022630"/>
    </source>
</evidence>
<dbReference type="GO" id="GO:0071949">
    <property type="term" value="F:FAD binding"/>
    <property type="evidence" value="ECO:0007669"/>
    <property type="project" value="InterPro"/>
</dbReference>
<dbReference type="PROSITE" id="PS00198">
    <property type="entry name" value="4FE4S_FER_1"/>
    <property type="match status" value="1"/>
</dbReference>
<dbReference type="Gene3D" id="1.10.45.10">
    <property type="entry name" value="Vanillyl-alcohol Oxidase, Chain A, domain 4"/>
    <property type="match status" value="1"/>
</dbReference>
<dbReference type="Pfam" id="PF02913">
    <property type="entry name" value="FAD-oxidase_C"/>
    <property type="match status" value="1"/>
</dbReference>
<dbReference type="PROSITE" id="PS51379">
    <property type="entry name" value="4FE4S_FER_2"/>
    <property type="match status" value="1"/>
</dbReference>
<dbReference type="PATRIC" id="fig|1631356.3.peg.721"/>
<evidence type="ECO:0000256" key="7">
    <source>
        <dbReference type="ARBA" id="ARBA00023014"/>
    </source>
</evidence>
<dbReference type="InterPro" id="IPR016171">
    <property type="entry name" value="Vanillyl_alc_oxidase_C-sub2"/>
</dbReference>
<proteinExistence type="predicted"/>
<comment type="cofactor">
    <cofactor evidence="1">
        <name>FAD</name>
        <dbReference type="ChEBI" id="CHEBI:57692"/>
    </cofactor>
</comment>
<dbReference type="Proteomes" id="UP000037397">
    <property type="component" value="Unassembled WGS sequence"/>
</dbReference>
<reference evidence="11" key="1">
    <citation type="submission" date="2015-03" db="EMBL/GenBank/DDBJ databases">
        <title>Luteipulveratus halotolerans sp. nov., a novel actinobacterium (Dermacoccaceae) from Sarawak, Malaysia.</title>
        <authorList>
            <person name="Juboi H."/>
            <person name="Basik A."/>
            <person name="Shamsul S.S."/>
            <person name="Arnold P."/>
            <person name="Schmitt E.K."/>
            <person name="Sanglier J.-J."/>
            <person name="Yeo T."/>
        </authorList>
    </citation>
    <scope>NUCLEOTIDE SEQUENCE [LARGE SCALE GENOMIC DNA]</scope>
    <source>
        <strain evidence="11">C296001</strain>
    </source>
</reference>
<dbReference type="InterPro" id="IPR017900">
    <property type="entry name" value="4Fe4S_Fe_S_CS"/>
</dbReference>
<dbReference type="OrthoDB" id="9770306at2"/>
<dbReference type="SUPFAM" id="SSF56176">
    <property type="entry name" value="FAD-binding/transporter-associated domain-like"/>
    <property type="match status" value="1"/>
</dbReference>
<evidence type="ECO:0000256" key="1">
    <source>
        <dbReference type="ARBA" id="ARBA00001974"/>
    </source>
</evidence>
<dbReference type="STRING" id="1631356.VV01_03945"/>
<evidence type="ECO:0000259" key="9">
    <source>
        <dbReference type="PROSITE" id="PS51387"/>
    </source>
</evidence>
<dbReference type="Pfam" id="PF13183">
    <property type="entry name" value="Fer4_8"/>
    <property type="match status" value="1"/>
</dbReference>
<evidence type="ECO:0000313" key="11">
    <source>
        <dbReference type="Proteomes" id="UP000037397"/>
    </source>
</evidence>
<dbReference type="InterPro" id="IPR004113">
    <property type="entry name" value="FAD-bd_oxidored_4_C"/>
</dbReference>
<dbReference type="SUPFAM" id="SSF55103">
    <property type="entry name" value="FAD-linked oxidases, C-terminal domain"/>
    <property type="match status" value="1"/>
</dbReference>
<evidence type="ECO:0000256" key="5">
    <source>
        <dbReference type="ARBA" id="ARBA00023002"/>
    </source>
</evidence>
<dbReference type="EMBL" id="LAIR01000002">
    <property type="protein sequence ID" value="KNX36496.1"/>
    <property type="molecule type" value="Genomic_DNA"/>
</dbReference>
<dbReference type="PANTHER" id="PTHR11748:SF119">
    <property type="entry name" value="D-2-HYDROXYGLUTARATE DEHYDROGENASE"/>
    <property type="match status" value="1"/>
</dbReference>
<dbReference type="RefSeq" id="WP_050668755.1">
    <property type="nucleotide sequence ID" value="NZ_LAIR01000002.1"/>
</dbReference>
<evidence type="ECO:0000259" key="8">
    <source>
        <dbReference type="PROSITE" id="PS51379"/>
    </source>
</evidence>
<evidence type="ECO:0000256" key="4">
    <source>
        <dbReference type="ARBA" id="ARBA00022827"/>
    </source>
</evidence>
<dbReference type="Pfam" id="PF01565">
    <property type="entry name" value="FAD_binding_4"/>
    <property type="match status" value="1"/>
</dbReference>
<gene>
    <name evidence="10" type="ORF">VV01_03945</name>
</gene>